<evidence type="ECO:0000313" key="7">
    <source>
        <dbReference type="Proteomes" id="UP001500804"/>
    </source>
</evidence>
<protein>
    <submittedName>
        <fullName evidence="6">LLM class flavin-dependent oxidoreductase</fullName>
    </submittedName>
</protein>
<evidence type="ECO:0000256" key="2">
    <source>
        <dbReference type="ARBA" id="ARBA00022643"/>
    </source>
</evidence>
<keyword evidence="3" id="KW-0560">Oxidoreductase</keyword>
<dbReference type="PANTHER" id="PTHR30011">
    <property type="entry name" value="ALKANESULFONATE MONOOXYGENASE-RELATED"/>
    <property type="match status" value="1"/>
</dbReference>
<dbReference type="InterPro" id="IPR011251">
    <property type="entry name" value="Luciferase-like_dom"/>
</dbReference>
<gene>
    <name evidence="6" type="ORF">GCM10023320_22600</name>
</gene>
<dbReference type="EMBL" id="BAABJO010000007">
    <property type="protein sequence ID" value="GAA5118488.1"/>
    <property type="molecule type" value="Genomic_DNA"/>
</dbReference>
<reference evidence="7" key="1">
    <citation type="journal article" date="2019" name="Int. J. Syst. Evol. Microbiol.">
        <title>The Global Catalogue of Microorganisms (GCM) 10K type strain sequencing project: providing services to taxonomists for standard genome sequencing and annotation.</title>
        <authorList>
            <consortium name="The Broad Institute Genomics Platform"/>
            <consortium name="The Broad Institute Genome Sequencing Center for Infectious Disease"/>
            <person name="Wu L."/>
            <person name="Ma J."/>
        </authorList>
    </citation>
    <scope>NUCLEOTIDE SEQUENCE [LARGE SCALE GENOMIC DNA]</scope>
    <source>
        <strain evidence="7">JCM 18302</strain>
    </source>
</reference>
<accession>A0ABP9NML9</accession>
<dbReference type="Pfam" id="PF00296">
    <property type="entry name" value="Bac_luciferase"/>
    <property type="match status" value="1"/>
</dbReference>
<comment type="caution">
    <text evidence="6">The sequence shown here is derived from an EMBL/GenBank/DDBJ whole genome shotgun (WGS) entry which is preliminary data.</text>
</comment>
<dbReference type="Proteomes" id="UP001500804">
    <property type="component" value="Unassembled WGS sequence"/>
</dbReference>
<dbReference type="RefSeq" id="WP_345604900.1">
    <property type="nucleotide sequence ID" value="NZ_BAABJO010000007.1"/>
</dbReference>
<evidence type="ECO:0000313" key="6">
    <source>
        <dbReference type="EMBL" id="GAA5118488.1"/>
    </source>
</evidence>
<proteinExistence type="predicted"/>
<evidence type="ECO:0000256" key="1">
    <source>
        <dbReference type="ARBA" id="ARBA00022630"/>
    </source>
</evidence>
<dbReference type="InterPro" id="IPR051260">
    <property type="entry name" value="Diverse_substr_monoxygenases"/>
</dbReference>
<dbReference type="SUPFAM" id="SSF51679">
    <property type="entry name" value="Bacterial luciferase-like"/>
    <property type="match status" value="1"/>
</dbReference>
<feature type="domain" description="Luciferase-like" evidence="5">
    <location>
        <begin position="21"/>
        <end position="205"/>
    </location>
</feature>
<evidence type="ECO:0000256" key="4">
    <source>
        <dbReference type="ARBA" id="ARBA00023033"/>
    </source>
</evidence>
<keyword evidence="7" id="KW-1185">Reference proteome</keyword>
<keyword evidence="2" id="KW-0288">FMN</keyword>
<dbReference type="PANTHER" id="PTHR30011:SF16">
    <property type="entry name" value="C2H2 FINGER DOMAIN TRANSCRIPTION FACTOR (EUROFUNG)-RELATED"/>
    <property type="match status" value="1"/>
</dbReference>
<evidence type="ECO:0000256" key="3">
    <source>
        <dbReference type="ARBA" id="ARBA00023002"/>
    </source>
</evidence>
<keyword evidence="4" id="KW-0503">Monooxygenase</keyword>
<dbReference type="Gene3D" id="3.20.20.30">
    <property type="entry name" value="Luciferase-like domain"/>
    <property type="match status" value="1"/>
</dbReference>
<keyword evidence="1" id="KW-0285">Flavoprotein</keyword>
<name>A0ABP9NML9_9PSEU</name>
<organism evidence="6 7">
    <name type="scientific">Pseudonocardia adelaidensis</name>
    <dbReference type="NCBI Taxonomy" id="648754"/>
    <lineage>
        <taxon>Bacteria</taxon>
        <taxon>Bacillati</taxon>
        <taxon>Actinomycetota</taxon>
        <taxon>Actinomycetes</taxon>
        <taxon>Pseudonocardiales</taxon>
        <taxon>Pseudonocardiaceae</taxon>
        <taxon>Pseudonocardia</taxon>
    </lineage>
</organism>
<evidence type="ECO:0000259" key="5">
    <source>
        <dbReference type="Pfam" id="PF00296"/>
    </source>
</evidence>
<sequence>MSDHKFRFGVVVTPEGGGTQWAATAKRVEELGYSTLLMPDGLQLLSPFPSLAVAACATTTLRVGAFVLAGPLRSPRAAAWEGHSLSVLTEGRFDFGIGTGRPEAQRFAEALGRPWGSAGERLRGVAESIEHLRELDGDRHTPVLVAAGGPKALALAACTADIVTLAAPPLAGRDHLAGMAATLRDAAGERAGDIEISMNLFAVGDDEIPPWTQKFIGADRATLAAHDSQTLVGGTPAEMADELRRRRDEYGLSYVSVNGSFLEQFAPVVELLAGT</sequence>
<dbReference type="InterPro" id="IPR036661">
    <property type="entry name" value="Luciferase-like_sf"/>
</dbReference>